<dbReference type="EMBL" id="JAATJV010451073">
    <property type="protein sequence ID" value="MBZ3891574.1"/>
    <property type="molecule type" value="Genomic_DNA"/>
</dbReference>
<protein>
    <submittedName>
        <fullName evidence="1">Transportin-1</fullName>
    </submittedName>
</protein>
<comment type="caution">
    <text evidence="1">The sequence shown here is derived from an EMBL/GenBank/DDBJ whole genome shotgun (WGS) entry which is preliminary data.</text>
</comment>
<proteinExistence type="predicted"/>
<dbReference type="AlphaFoldDB" id="A0AA41NJP8"/>
<dbReference type="InterPro" id="IPR016024">
    <property type="entry name" value="ARM-type_fold"/>
</dbReference>
<evidence type="ECO:0000313" key="1">
    <source>
        <dbReference type="EMBL" id="MBZ3891574.1"/>
    </source>
</evidence>
<gene>
    <name evidence="1" type="ORF">SUZIE_213640</name>
</gene>
<evidence type="ECO:0000313" key="2">
    <source>
        <dbReference type="Proteomes" id="UP001166674"/>
    </source>
</evidence>
<keyword evidence="2" id="KW-1185">Reference proteome</keyword>
<dbReference type="Proteomes" id="UP001166674">
    <property type="component" value="Unassembled WGS sequence"/>
</dbReference>
<name>A0AA41NJP8_SCICA</name>
<sequence length="95" mass="10967">MLQRTQDQDENAALEACELWHTLAEQSICKDMLMMHLPKLIPVLVKNMKYLDTDMVLLKGDVEEPEVIPDCEQGGPRSTAVHKMLVYLSEKRKRQ</sequence>
<reference evidence="1" key="1">
    <citation type="submission" date="2020-03" db="EMBL/GenBank/DDBJ databases">
        <title>Studies in the Genomics of Life Span.</title>
        <authorList>
            <person name="Glass D."/>
        </authorList>
    </citation>
    <scope>NUCLEOTIDE SEQUENCE</scope>
    <source>
        <strain evidence="1">SUZIE</strain>
        <tissue evidence="1">Muscle</tissue>
    </source>
</reference>
<dbReference type="InterPro" id="IPR011989">
    <property type="entry name" value="ARM-like"/>
</dbReference>
<dbReference type="SUPFAM" id="SSF48371">
    <property type="entry name" value="ARM repeat"/>
    <property type="match status" value="1"/>
</dbReference>
<dbReference type="Gene3D" id="1.25.10.10">
    <property type="entry name" value="Leucine-rich Repeat Variant"/>
    <property type="match status" value="1"/>
</dbReference>
<organism evidence="1 2">
    <name type="scientific">Sciurus carolinensis</name>
    <name type="common">Eastern gray squirrel</name>
    <dbReference type="NCBI Taxonomy" id="30640"/>
    <lineage>
        <taxon>Eukaryota</taxon>
        <taxon>Metazoa</taxon>
        <taxon>Chordata</taxon>
        <taxon>Craniata</taxon>
        <taxon>Vertebrata</taxon>
        <taxon>Euteleostomi</taxon>
        <taxon>Mammalia</taxon>
        <taxon>Eutheria</taxon>
        <taxon>Euarchontoglires</taxon>
        <taxon>Glires</taxon>
        <taxon>Rodentia</taxon>
        <taxon>Sciuromorpha</taxon>
        <taxon>Sciuridae</taxon>
        <taxon>Sciurinae</taxon>
        <taxon>Sciurini</taxon>
        <taxon>Sciurus</taxon>
    </lineage>
</organism>
<accession>A0AA41NJP8</accession>